<evidence type="ECO:0000256" key="1">
    <source>
        <dbReference type="ARBA" id="ARBA00004429"/>
    </source>
</evidence>
<keyword evidence="3" id="KW-0997">Cell inner membrane</keyword>
<protein>
    <recommendedName>
        <fullName evidence="9">Envelope biogenesis factor ElyC</fullName>
    </recommendedName>
</protein>
<evidence type="ECO:0000256" key="11">
    <source>
        <dbReference type="SAM" id="Phobius"/>
    </source>
</evidence>
<dbReference type="FunFam" id="3.40.50.620:FF:000164">
    <property type="entry name" value="Envelope biogenesis factor ElyC"/>
    <property type="match status" value="1"/>
</dbReference>
<dbReference type="Proteomes" id="UP000267630">
    <property type="component" value="Chromosome 3"/>
</dbReference>
<keyword evidence="4 11" id="KW-0812">Transmembrane</keyword>
<keyword evidence="2" id="KW-1003">Cell membrane</keyword>
<accession>A0A7Z8ZC64</accession>
<organism evidence="13 14">
    <name type="scientific">Raoultella terrigena</name>
    <name type="common">Klebsiella terrigena</name>
    <dbReference type="NCBI Taxonomy" id="577"/>
    <lineage>
        <taxon>Bacteria</taxon>
        <taxon>Pseudomonadati</taxon>
        <taxon>Pseudomonadota</taxon>
        <taxon>Gammaproteobacteria</taxon>
        <taxon>Enterobacterales</taxon>
        <taxon>Enterobacteriaceae</taxon>
        <taxon>Klebsiella/Raoultella group</taxon>
        <taxon>Raoultella</taxon>
    </lineage>
</organism>
<evidence type="ECO:0000256" key="9">
    <source>
        <dbReference type="ARBA" id="ARBA00070389"/>
    </source>
</evidence>
<dbReference type="InterPro" id="IPR003848">
    <property type="entry name" value="DUF218"/>
</dbReference>
<dbReference type="PANTHER" id="PTHR30336:SF4">
    <property type="entry name" value="ENVELOPE BIOGENESIS FACTOR ELYC"/>
    <property type="match status" value="1"/>
</dbReference>
<dbReference type="GO" id="GO:0071555">
    <property type="term" value="P:cell wall organization"/>
    <property type="evidence" value="ECO:0007669"/>
    <property type="project" value="UniProtKB-KW"/>
</dbReference>
<dbReference type="CDD" id="cd06259">
    <property type="entry name" value="YdcF-like"/>
    <property type="match status" value="1"/>
</dbReference>
<keyword evidence="14" id="KW-1185">Reference proteome</keyword>
<dbReference type="EMBL" id="LR134253">
    <property type="protein sequence ID" value="VED52349.1"/>
    <property type="molecule type" value="Genomic_DNA"/>
</dbReference>
<evidence type="ECO:0000259" key="12">
    <source>
        <dbReference type="Pfam" id="PF02698"/>
    </source>
</evidence>
<keyword evidence="6 11" id="KW-0472">Membrane</keyword>
<name>A0A7Z8ZC64_RAOTE</name>
<gene>
    <name evidence="13" type="ORF">NCTC9997_04260</name>
</gene>
<comment type="function">
    <text evidence="8">Plays a critical role in the metabolism of the essential lipid carrier used for cell wall synthesis.</text>
</comment>
<dbReference type="NCBIfam" id="NF007794">
    <property type="entry name" value="PRK10494.1"/>
    <property type="match status" value="1"/>
</dbReference>
<dbReference type="GO" id="GO:0043164">
    <property type="term" value="P:Gram-negative-bacterium-type cell wall biogenesis"/>
    <property type="evidence" value="ECO:0007669"/>
    <property type="project" value="TreeGrafter"/>
</dbReference>
<feature type="transmembrane region" description="Helical" evidence="11">
    <location>
        <begin position="12"/>
        <end position="32"/>
    </location>
</feature>
<evidence type="ECO:0000313" key="14">
    <source>
        <dbReference type="Proteomes" id="UP000267630"/>
    </source>
</evidence>
<evidence type="ECO:0000256" key="5">
    <source>
        <dbReference type="ARBA" id="ARBA00022989"/>
    </source>
</evidence>
<proteinExistence type="predicted"/>
<evidence type="ECO:0000313" key="13">
    <source>
        <dbReference type="EMBL" id="VED52349.1"/>
    </source>
</evidence>
<feature type="compositionally biased region" description="Basic residues" evidence="10">
    <location>
        <begin position="264"/>
        <end position="274"/>
    </location>
</feature>
<evidence type="ECO:0000256" key="8">
    <source>
        <dbReference type="ARBA" id="ARBA00053487"/>
    </source>
</evidence>
<dbReference type="AlphaFoldDB" id="A0A7Z8ZC64"/>
<dbReference type="InterPro" id="IPR051599">
    <property type="entry name" value="Cell_Envelope_Assoc"/>
</dbReference>
<feature type="domain" description="DUF218" evidence="12">
    <location>
        <begin position="80"/>
        <end position="242"/>
    </location>
</feature>
<comment type="subcellular location">
    <subcellularLocation>
        <location evidence="1">Cell inner membrane</location>
        <topology evidence="1">Multi-pass membrane protein</topology>
    </subcellularLocation>
</comment>
<evidence type="ECO:0000256" key="7">
    <source>
        <dbReference type="ARBA" id="ARBA00023316"/>
    </source>
</evidence>
<evidence type="ECO:0000256" key="4">
    <source>
        <dbReference type="ARBA" id="ARBA00022692"/>
    </source>
</evidence>
<feature type="region of interest" description="Disordered" evidence="10">
    <location>
        <begin position="257"/>
        <end position="285"/>
    </location>
</feature>
<evidence type="ECO:0000256" key="6">
    <source>
        <dbReference type="ARBA" id="ARBA00023136"/>
    </source>
</evidence>
<dbReference type="GO" id="GO:0005886">
    <property type="term" value="C:plasma membrane"/>
    <property type="evidence" value="ECO:0007669"/>
    <property type="project" value="UniProtKB-SubCell"/>
</dbReference>
<reference evidence="13 14" key="1">
    <citation type="submission" date="2018-12" db="EMBL/GenBank/DDBJ databases">
        <authorList>
            <consortium name="Pathogen Informatics"/>
        </authorList>
    </citation>
    <scope>NUCLEOTIDE SEQUENCE [LARGE SCALE GENOMIC DNA]</scope>
    <source>
        <strain evidence="13 14">NCTC9997</strain>
    </source>
</reference>
<evidence type="ECO:0000256" key="3">
    <source>
        <dbReference type="ARBA" id="ARBA00022519"/>
    </source>
</evidence>
<dbReference type="PANTHER" id="PTHR30336">
    <property type="entry name" value="INNER MEMBRANE PROTEIN, PROBABLE PERMEASE"/>
    <property type="match status" value="1"/>
</dbReference>
<dbReference type="Pfam" id="PF02698">
    <property type="entry name" value="DUF218"/>
    <property type="match status" value="1"/>
</dbReference>
<keyword evidence="5 11" id="KW-1133">Transmembrane helix</keyword>
<dbReference type="GO" id="GO:0000270">
    <property type="term" value="P:peptidoglycan metabolic process"/>
    <property type="evidence" value="ECO:0007669"/>
    <property type="project" value="TreeGrafter"/>
</dbReference>
<keyword evidence="7" id="KW-0961">Cell wall biogenesis/degradation</keyword>
<evidence type="ECO:0000256" key="10">
    <source>
        <dbReference type="SAM" id="MobiDB-lite"/>
    </source>
</evidence>
<sequence length="285" mass="31251">MLFTLKKYLGGMMLPLPLLLMLIAFGIALLWFSRFQKTGKACVSIGWLVLALLSLQPVADSLLKPIEDTYPTWRGGEKVQYVVVLGGGYTWNPAWAPSSNLINNSLPRLTEGIRLWHENPGSKLIFTGAAAKTNPVSTALAGTRVAESLGVPASDIIVLDRPKDTEEEAQAVKQAIGDAPFLLVTSASHLPRAMIFFRNAGLNPLPAPANQLAVESPLNPWERAIPSPFWLMHSDRVGYETLGRIWQCLKARQASQGRSDFAAKSKRARSKRPVLTRLSTSSHSR</sequence>
<evidence type="ECO:0000256" key="2">
    <source>
        <dbReference type="ARBA" id="ARBA00022475"/>
    </source>
</evidence>